<evidence type="ECO:0000313" key="2">
    <source>
        <dbReference type="Proteomes" id="UP001054837"/>
    </source>
</evidence>
<dbReference type="AlphaFoldDB" id="A0AAV4T6N6"/>
<accession>A0AAV4T6N6</accession>
<dbReference type="EMBL" id="BPLQ01009033">
    <property type="protein sequence ID" value="GIY41077.1"/>
    <property type="molecule type" value="Genomic_DNA"/>
</dbReference>
<sequence length="74" mass="8778">MHKETIPEEPPPPYRAFFIVAKTKLSFLSTLITFGKYCNNLKLKFQNLQLRKKCKSGRFENHCCVKVRNYIQEI</sequence>
<proteinExistence type="predicted"/>
<reference evidence="1 2" key="1">
    <citation type="submission" date="2021-06" db="EMBL/GenBank/DDBJ databases">
        <title>Caerostris darwini draft genome.</title>
        <authorList>
            <person name="Kono N."/>
            <person name="Arakawa K."/>
        </authorList>
    </citation>
    <scope>NUCLEOTIDE SEQUENCE [LARGE SCALE GENOMIC DNA]</scope>
</reference>
<protein>
    <submittedName>
        <fullName evidence="1">Uncharacterized protein</fullName>
    </submittedName>
</protein>
<comment type="caution">
    <text evidence="1">The sequence shown here is derived from an EMBL/GenBank/DDBJ whole genome shotgun (WGS) entry which is preliminary data.</text>
</comment>
<dbReference type="Proteomes" id="UP001054837">
    <property type="component" value="Unassembled WGS sequence"/>
</dbReference>
<organism evidence="1 2">
    <name type="scientific">Caerostris darwini</name>
    <dbReference type="NCBI Taxonomy" id="1538125"/>
    <lineage>
        <taxon>Eukaryota</taxon>
        <taxon>Metazoa</taxon>
        <taxon>Ecdysozoa</taxon>
        <taxon>Arthropoda</taxon>
        <taxon>Chelicerata</taxon>
        <taxon>Arachnida</taxon>
        <taxon>Araneae</taxon>
        <taxon>Araneomorphae</taxon>
        <taxon>Entelegynae</taxon>
        <taxon>Araneoidea</taxon>
        <taxon>Araneidae</taxon>
        <taxon>Caerostris</taxon>
    </lineage>
</organism>
<name>A0AAV4T6N6_9ARAC</name>
<keyword evidence="2" id="KW-1185">Reference proteome</keyword>
<gene>
    <name evidence="1" type="ORF">CDAR_225091</name>
</gene>
<evidence type="ECO:0000313" key="1">
    <source>
        <dbReference type="EMBL" id="GIY41077.1"/>
    </source>
</evidence>